<dbReference type="VEuPathDB" id="FungiDB:MYCFIDRAFT_211464"/>
<dbReference type="RefSeq" id="XP_007927365.1">
    <property type="nucleotide sequence ID" value="XM_007929174.1"/>
</dbReference>
<reference evidence="2 3" key="1">
    <citation type="journal article" date="2012" name="PLoS Pathog.">
        <title>Diverse lifestyles and strategies of plant pathogenesis encoded in the genomes of eighteen Dothideomycetes fungi.</title>
        <authorList>
            <person name="Ohm R.A."/>
            <person name="Feau N."/>
            <person name="Henrissat B."/>
            <person name="Schoch C.L."/>
            <person name="Horwitz B.A."/>
            <person name="Barry K.W."/>
            <person name="Condon B.J."/>
            <person name="Copeland A.C."/>
            <person name="Dhillon B."/>
            <person name="Glaser F."/>
            <person name="Hesse C.N."/>
            <person name="Kosti I."/>
            <person name="LaButti K."/>
            <person name="Lindquist E.A."/>
            <person name="Lucas S."/>
            <person name="Salamov A.A."/>
            <person name="Bradshaw R.E."/>
            <person name="Ciuffetti L."/>
            <person name="Hamelin R.C."/>
            <person name="Kema G.H.J."/>
            <person name="Lawrence C."/>
            <person name="Scott J.A."/>
            <person name="Spatafora J.W."/>
            <person name="Turgeon B.G."/>
            <person name="de Wit P.J.G.M."/>
            <person name="Zhong S."/>
            <person name="Goodwin S.B."/>
            <person name="Grigoriev I.V."/>
        </authorList>
    </citation>
    <scope>NUCLEOTIDE SEQUENCE [LARGE SCALE GENOMIC DNA]</scope>
    <source>
        <strain evidence="2 3">CIRAD86</strain>
    </source>
</reference>
<protein>
    <submittedName>
        <fullName evidence="2">Uncharacterized protein</fullName>
    </submittedName>
</protein>
<dbReference type="GeneID" id="19337414"/>
<feature type="region of interest" description="Disordered" evidence="1">
    <location>
        <begin position="74"/>
        <end position="108"/>
    </location>
</feature>
<dbReference type="Proteomes" id="UP000016932">
    <property type="component" value="Unassembled WGS sequence"/>
</dbReference>
<evidence type="ECO:0000256" key="1">
    <source>
        <dbReference type="SAM" id="MobiDB-lite"/>
    </source>
</evidence>
<name>M2ZRZ6_PSEFD</name>
<feature type="compositionally biased region" description="Polar residues" evidence="1">
    <location>
        <begin position="79"/>
        <end position="94"/>
    </location>
</feature>
<dbReference type="AlphaFoldDB" id="M2ZRZ6"/>
<organism evidence="2 3">
    <name type="scientific">Pseudocercospora fijiensis (strain CIRAD86)</name>
    <name type="common">Black leaf streak disease fungus</name>
    <name type="synonym">Mycosphaerella fijiensis</name>
    <dbReference type="NCBI Taxonomy" id="383855"/>
    <lineage>
        <taxon>Eukaryota</taxon>
        <taxon>Fungi</taxon>
        <taxon>Dikarya</taxon>
        <taxon>Ascomycota</taxon>
        <taxon>Pezizomycotina</taxon>
        <taxon>Dothideomycetes</taxon>
        <taxon>Dothideomycetidae</taxon>
        <taxon>Mycosphaerellales</taxon>
        <taxon>Mycosphaerellaceae</taxon>
        <taxon>Pseudocercospora</taxon>
    </lineage>
</organism>
<sequence>MNLGTDLWKQPESSWSFQRIFIASKLVEMLRFTRYGDSPAMGTTFCLQHRQDPEKAIELVGKWVDDSIAIKEQGHNVAASDSQTNSPQLTNRAAHNSAKESPSIVESP</sequence>
<dbReference type="EMBL" id="KB446559">
    <property type="protein sequence ID" value="EME81809.1"/>
    <property type="molecule type" value="Genomic_DNA"/>
</dbReference>
<dbReference type="KEGG" id="pfj:MYCFIDRAFT_211464"/>
<proteinExistence type="predicted"/>
<evidence type="ECO:0000313" key="3">
    <source>
        <dbReference type="Proteomes" id="UP000016932"/>
    </source>
</evidence>
<accession>M2ZRZ6</accession>
<gene>
    <name evidence="2" type="ORF">MYCFIDRAFT_211464</name>
</gene>
<keyword evidence="3" id="KW-1185">Reference proteome</keyword>
<evidence type="ECO:0000313" key="2">
    <source>
        <dbReference type="EMBL" id="EME81809.1"/>
    </source>
</evidence>
<dbReference type="HOGENOM" id="CLU_2198096_0_0_1"/>